<reference evidence="1 2" key="1">
    <citation type="submission" date="2020-02" db="EMBL/GenBank/DDBJ databases">
        <title>Draft genome sequence of two Spirosoma agri KCTC 52727 and Spirosoma terrae KCTC 52035.</title>
        <authorList>
            <person name="Rojas J."/>
            <person name="Ambika Manirajan B."/>
            <person name="Suarez C."/>
            <person name="Ratering S."/>
            <person name="Schnell S."/>
        </authorList>
    </citation>
    <scope>NUCLEOTIDE SEQUENCE [LARGE SCALE GENOMIC DNA]</scope>
    <source>
        <strain evidence="1 2">KCTC 52035</strain>
    </source>
</reference>
<dbReference type="RefSeq" id="WP_163952378.1">
    <property type="nucleotide sequence ID" value="NZ_JAAFZH010000010.1"/>
</dbReference>
<accession>A0A6L9LDH4</accession>
<protein>
    <submittedName>
        <fullName evidence="1">Uncharacterized protein</fullName>
    </submittedName>
</protein>
<dbReference type="InterPro" id="IPR013320">
    <property type="entry name" value="ConA-like_dom_sf"/>
</dbReference>
<gene>
    <name evidence="1" type="ORF">GK108_20020</name>
</gene>
<name>A0A6L9LDH4_9BACT</name>
<comment type="caution">
    <text evidence="1">The sequence shown here is derived from an EMBL/GenBank/DDBJ whole genome shotgun (WGS) entry which is preliminary data.</text>
</comment>
<keyword evidence="2" id="KW-1185">Reference proteome</keyword>
<dbReference type="Proteomes" id="UP000474175">
    <property type="component" value="Unassembled WGS sequence"/>
</dbReference>
<dbReference type="GO" id="GO:0005975">
    <property type="term" value="P:carbohydrate metabolic process"/>
    <property type="evidence" value="ECO:0007669"/>
    <property type="project" value="UniProtKB-ARBA"/>
</dbReference>
<evidence type="ECO:0000313" key="1">
    <source>
        <dbReference type="EMBL" id="NDU97181.1"/>
    </source>
</evidence>
<dbReference type="EMBL" id="JAAFZH010000010">
    <property type="protein sequence ID" value="NDU97181.1"/>
    <property type="molecule type" value="Genomic_DNA"/>
</dbReference>
<dbReference type="AlphaFoldDB" id="A0A6L9LDH4"/>
<dbReference type="SUPFAM" id="SSF49899">
    <property type="entry name" value="Concanavalin A-like lectins/glucanases"/>
    <property type="match status" value="1"/>
</dbReference>
<proteinExistence type="predicted"/>
<evidence type="ECO:0000313" key="2">
    <source>
        <dbReference type="Proteomes" id="UP000474175"/>
    </source>
</evidence>
<organism evidence="1 2">
    <name type="scientific">Spirosoma terrae</name>
    <dbReference type="NCBI Taxonomy" id="1968276"/>
    <lineage>
        <taxon>Bacteria</taxon>
        <taxon>Pseudomonadati</taxon>
        <taxon>Bacteroidota</taxon>
        <taxon>Cytophagia</taxon>
        <taxon>Cytophagales</taxon>
        <taxon>Cytophagaceae</taxon>
        <taxon>Spirosoma</taxon>
    </lineage>
</organism>
<sequence length="388" mass="43280">MGTLVRLPLNGTVENFGEAPVTLDVAGGEYTAGRIDEPALHFPQVGKAEALEQPFPLDSTYSLAFWVKVDGNPTNSWVLYKFSGLNRWLYLNLASPLTRWSYIVILQHTDKISVYLNSVLRSSESMPDGWGKPTGFCVVNDSPAKSGYMTLEDITLLSGVDYSLVKPAIPTPTPTMDIRYSINGTDFKTFGVYVSASDGLLDNLLLKDPIEYEWPDYHGKIVDLSTPRYQPRTISLDCFLKASSADDFIEKVALFIGQFQQRNTQRLKLNAYSQKPHVFEVYLNSSINLKKRWRDGDMVGTFQLTLIEPEPIKRVLSFGAGLAYITLTTSKMVAIHWGDGTHTYNVFGTGVSVEHTYQTPGPHEIIITGVIEDITDFSSNAALLWNKL</sequence>
<dbReference type="GO" id="GO:0004553">
    <property type="term" value="F:hydrolase activity, hydrolyzing O-glycosyl compounds"/>
    <property type="evidence" value="ECO:0007669"/>
    <property type="project" value="UniProtKB-ARBA"/>
</dbReference>